<accession>A0A427ATT6</accession>
<name>A0A427ATT6_ENSVE</name>
<sequence length="138" mass="15260">MARISIVARQEGQDFGRENTSESKEMRRIRILPQGNRRAGAKWCSIPSAGPLSRSKSTNSPGSGGTWRGWCEGSKGDRSFLQRTDGLEKDPLLNRSILPSSVVLTRTYLHSYLASVEEVPVGPVSVSDKQWRWVSVDG</sequence>
<organism evidence="2 3">
    <name type="scientific">Ensete ventricosum</name>
    <name type="common">Abyssinian banana</name>
    <name type="synonym">Musa ensete</name>
    <dbReference type="NCBI Taxonomy" id="4639"/>
    <lineage>
        <taxon>Eukaryota</taxon>
        <taxon>Viridiplantae</taxon>
        <taxon>Streptophyta</taxon>
        <taxon>Embryophyta</taxon>
        <taxon>Tracheophyta</taxon>
        <taxon>Spermatophyta</taxon>
        <taxon>Magnoliopsida</taxon>
        <taxon>Liliopsida</taxon>
        <taxon>Zingiberales</taxon>
        <taxon>Musaceae</taxon>
        <taxon>Ensete</taxon>
    </lineage>
</organism>
<protein>
    <submittedName>
        <fullName evidence="2">Uncharacterized protein</fullName>
    </submittedName>
</protein>
<feature type="region of interest" description="Disordered" evidence="1">
    <location>
        <begin position="1"/>
        <end position="26"/>
    </location>
</feature>
<feature type="region of interest" description="Disordered" evidence="1">
    <location>
        <begin position="40"/>
        <end position="71"/>
    </location>
</feature>
<gene>
    <name evidence="2" type="ORF">B296_00025010</name>
</gene>
<reference evidence="2 3" key="1">
    <citation type="journal article" date="2014" name="Agronomy (Basel)">
        <title>A Draft Genome Sequence for Ensete ventricosum, the Drought-Tolerant Tree Against Hunger.</title>
        <authorList>
            <person name="Harrison J."/>
            <person name="Moore K.A."/>
            <person name="Paszkiewicz K."/>
            <person name="Jones T."/>
            <person name="Grant M."/>
            <person name="Ambacheew D."/>
            <person name="Muzemil S."/>
            <person name="Studholme D.J."/>
        </authorList>
    </citation>
    <scope>NUCLEOTIDE SEQUENCE [LARGE SCALE GENOMIC DNA]</scope>
</reference>
<evidence type="ECO:0000256" key="1">
    <source>
        <dbReference type="SAM" id="MobiDB-lite"/>
    </source>
</evidence>
<evidence type="ECO:0000313" key="2">
    <source>
        <dbReference type="EMBL" id="RRT79672.1"/>
    </source>
</evidence>
<feature type="compositionally biased region" description="Basic and acidic residues" evidence="1">
    <location>
        <begin position="11"/>
        <end position="26"/>
    </location>
</feature>
<proteinExistence type="predicted"/>
<dbReference type="AlphaFoldDB" id="A0A427ATT6"/>
<dbReference type="EMBL" id="AMZH03001338">
    <property type="protein sequence ID" value="RRT79672.1"/>
    <property type="molecule type" value="Genomic_DNA"/>
</dbReference>
<evidence type="ECO:0000313" key="3">
    <source>
        <dbReference type="Proteomes" id="UP000287651"/>
    </source>
</evidence>
<comment type="caution">
    <text evidence="2">The sequence shown here is derived from an EMBL/GenBank/DDBJ whole genome shotgun (WGS) entry which is preliminary data.</text>
</comment>
<dbReference type="Proteomes" id="UP000287651">
    <property type="component" value="Unassembled WGS sequence"/>
</dbReference>